<evidence type="ECO:0000313" key="2">
    <source>
        <dbReference type="Proteomes" id="UP000581135"/>
    </source>
</evidence>
<dbReference type="InterPro" id="IPR046904">
    <property type="entry name" value="ABC-3C_MC2"/>
</dbReference>
<sequence length="165" mass="18518">MPDRKPSPFNSALETGVRTLALLVAAYPNAHDLHRLVQYDYLTVHSADADGPPSLHPALPMRSNELLVRRHIVERGLLLMVSAKLVRRYSDSRGFLFVAEDAAGAFLANLTSEYLVGVKARAQWVVDAFDALTADELDRVVNRLFEAWTVEFQPVETPYQMELPK</sequence>
<dbReference type="Proteomes" id="UP000581135">
    <property type="component" value="Unassembled WGS sequence"/>
</dbReference>
<name>A0A839SX69_9PROT</name>
<proteinExistence type="predicted"/>
<comment type="caution">
    <text evidence="1">The sequence shown here is derived from an EMBL/GenBank/DDBJ whole genome shotgun (WGS) entry which is preliminary data.</text>
</comment>
<dbReference type="RefSeq" id="WP_183417485.1">
    <property type="nucleotide sequence ID" value="NZ_JACHXA010000009.1"/>
</dbReference>
<evidence type="ECO:0008006" key="3">
    <source>
        <dbReference type="Google" id="ProtNLM"/>
    </source>
</evidence>
<organism evidence="1 2">
    <name type="scientific">Limibacillus halophilus</name>
    <dbReference type="NCBI Taxonomy" id="1579333"/>
    <lineage>
        <taxon>Bacteria</taxon>
        <taxon>Pseudomonadati</taxon>
        <taxon>Pseudomonadota</taxon>
        <taxon>Alphaproteobacteria</taxon>
        <taxon>Rhodospirillales</taxon>
        <taxon>Rhodovibrionaceae</taxon>
        <taxon>Limibacillus</taxon>
    </lineage>
</organism>
<gene>
    <name evidence="1" type="ORF">FHR98_002967</name>
</gene>
<reference evidence="1 2" key="1">
    <citation type="submission" date="2020-08" db="EMBL/GenBank/DDBJ databases">
        <title>Genomic Encyclopedia of Type Strains, Phase III (KMG-III): the genomes of soil and plant-associated and newly described type strains.</title>
        <authorList>
            <person name="Whitman W."/>
        </authorList>
    </citation>
    <scope>NUCLEOTIDE SEQUENCE [LARGE SCALE GENOMIC DNA]</scope>
    <source>
        <strain evidence="1 2">CECT 8803</strain>
    </source>
</reference>
<keyword evidence="2" id="KW-1185">Reference proteome</keyword>
<dbReference type="EMBL" id="JACHXA010000009">
    <property type="protein sequence ID" value="MBB3066659.1"/>
    <property type="molecule type" value="Genomic_DNA"/>
</dbReference>
<dbReference type="Pfam" id="PF20288">
    <property type="entry name" value="MC2"/>
    <property type="match status" value="1"/>
</dbReference>
<evidence type="ECO:0000313" key="1">
    <source>
        <dbReference type="EMBL" id="MBB3066659.1"/>
    </source>
</evidence>
<accession>A0A839SX69</accession>
<protein>
    <recommendedName>
        <fullName evidence="3">Threonine transporter</fullName>
    </recommendedName>
</protein>
<dbReference type="AlphaFoldDB" id="A0A839SX69"/>